<dbReference type="KEGG" id="scs:Sta7437_2701"/>
<feature type="region of interest" description="Disordered" evidence="1">
    <location>
        <begin position="463"/>
        <end position="491"/>
    </location>
</feature>
<dbReference type="EMBL" id="CP003653">
    <property type="protein sequence ID" value="AFZ36227.1"/>
    <property type="molecule type" value="Genomic_DNA"/>
</dbReference>
<dbReference type="STRING" id="111780.Sta7437_2701"/>
<accession>K9XX25</accession>
<dbReference type="PATRIC" id="fig|111780.3.peg.2809"/>
<organism evidence="2 3">
    <name type="scientific">Stanieria cyanosphaera (strain ATCC 29371 / PCC 7437)</name>
    <dbReference type="NCBI Taxonomy" id="111780"/>
    <lineage>
        <taxon>Bacteria</taxon>
        <taxon>Bacillati</taxon>
        <taxon>Cyanobacteriota</taxon>
        <taxon>Cyanophyceae</taxon>
        <taxon>Pleurocapsales</taxon>
        <taxon>Dermocarpellaceae</taxon>
        <taxon>Stanieria</taxon>
    </lineage>
</organism>
<dbReference type="OrthoDB" id="5482104at2"/>
<evidence type="ECO:0000313" key="3">
    <source>
        <dbReference type="Proteomes" id="UP000010473"/>
    </source>
</evidence>
<name>K9XX25_STAC7</name>
<dbReference type="RefSeq" id="WP_015193895.1">
    <property type="nucleotide sequence ID" value="NC_019748.1"/>
</dbReference>
<protein>
    <submittedName>
        <fullName evidence="2">CRISPR-associated protein Csx13</fullName>
    </submittedName>
</protein>
<feature type="compositionally biased region" description="Acidic residues" evidence="1">
    <location>
        <begin position="472"/>
        <end position="491"/>
    </location>
</feature>
<sequence length="491" mass="56392">MTELTLSIFDPNTLLPHRAGIAGLALALSVINPNDVPINWDVTEDAVNLSWSCSDKEAVLGLLQQTYRLQDGYLDVPALNLDQQGKYIFSEGVTTTFLQHGKQRQQNKQPVTLTFLIDEGQPEISRSFRLVEDCYYTRDFKEAFNAKGKFKPEIPVKGHHLPGLVECFAHGAYQESPEGFLALVFLPLACSYYQLSGYRSAVVIPEVKNISKWVRRRKNYSGSTYRDFRSSSSGESGLRFLLQEKLIEDNKQWRVDYCEVYQLGKQQWDGSQSYLKQAVYRVRVDDEILDLYDSAFQFFKPQVRTNDKGETWLAISKVLPWLCDNLIASKPWYLGFYEWKKQNELYEKKGLVSMSQYLDALEQTFFDAVQGAFSSYLREQIVQAQKQGREPDYPQVTNKVINRLQRPSTQQDFAKTMVDFLSRYRSKATRGVGGEIYQWLHKDNQWKQARDLALLAIASYTGKGKDGKSEIPEEVLDESISEAEEGFEMSI</sequence>
<gene>
    <name evidence="2" type="ordered locus">Sta7437_2701</name>
</gene>
<dbReference type="InterPro" id="IPR019989">
    <property type="entry name" value="CRISPR-assoc_Csx13_N"/>
</dbReference>
<keyword evidence="3" id="KW-1185">Reference proteome</keyword>
<proteinExistence type="predicted"/>
<dbReference type="GO" id="GO:0051607">
    <property type="term" value="P:defense response to virus"/>
    <property type="evidence" value="ECO:0007669"/>
    <property type="project" value="InterPro"/>
</dbReference>
<dbReference type="eggNOG" id="ENOG502ZADP">
    <property type="taxonomic scope" value="Bacteria"/>
</dbReference>
<dbReference type="AlphaFoldDB" id="K9XX25"/>
<evidence type="ECO:0000256" key="1">
    <source>
        <dbReference type="SAM" id="MobiDB-lite"/>
    </source>
</evidence>
<reference evidence="3" key="1">
    <citation type="journal article" date="2013" name="Proc. Natl. Acad. Sci. U.S.A.">
        <title>Improving the coverage of the cyanobacterial phylum using diversity-driven genome sequencing.</title>
        <authorList>
            <person name="Shih P.M."/>
            <person name="Wu D."/>
            <person name="Latifi A."/>
            <person name="Axen S.D."/>
            <person name="Fewer D.P."/>
            <person name="Talla E."/>
            <person name="Calteau A."/>
            <person name="Cai F."/>
            <person name="Tandeau de Marsac N."/>
            <person name="Rippka R."/>
            <person name="Herdman M."/>
            <person name="Sivonen K."/>
            <person name="Coursin T."/>
            <person name="Laurent T."/>
            <person name="Goodwin L."/>
            <person name="Nolan M."/>
            <person name="Davenport K.W."/>
            <person name="Han C.S."/>
            <person name="Rubin E.M."/>
            <person name="Eisen J.A."/>
            <person name="Woyke T."/>
            <person name="Gugger M."/>
            <person name="Kerfeld C.A."/>
        </authorList>
    </citation>
    <scope>NUCLEOTIDE SEQUENCE [LARGE SCALE GENOMIC DNA]</scope>
    <source>
        <strain evidence="3">ATCC 29371 / PCC 7437</strain>
    </source>
</reference>
<dbReference type="NCBIfam" id="TIGR03485">
    <property type="entry name" value="cas_csx13_N"/>
    <property type="match status" value="1"/>
</dbReference>
<evidence type="ECO:0000313" key="2">
    <source>
        <dbReference type="EMBL" id="AFZ36227.1"/>
    </source>
</evidence>
<dbReference type="Proteomes" id="UP000010473">
    <property type="component" value="Chromosome"/>
</dbReference>
<dbReference type="HOGENOM" id="CLU_531807_0_0_3"/>